<proteinExistence type="predicted"/>
<dbReference type="Pfam" id="PF16344">
    <property type="entry name" value="FecR_C"/>
    <property type="match status" value="1"/>
</dbReference>
<keyword evidence="1" id="KW-0472">Membrane</keyword>
<comment type="caution">
    <text evidence="4">The sequence shown here is derived from an EMBL/GenBank/DDBJ whole genome shotgun (WGS) entry which is preliminary data.</text>
</comment>
<dbReference type="Proteomes" id="UP000537718">
    <property type="component" value="Unassembled WGS sequence"/>
</dbReference>
<keyword evidence="1" id="KW-1133">Transmembrane helix</keyword>
<organism evidence="4 5">
    <name type="scientific">Pedobacter cryoconitis</name>
    <dbReference type="NCBI Taxonomy" id="188932"/>
    <lineage>
        <taxon>Bacteria</taxon>
        <taxon>Pseudomonadati</taxon>
        <taxon>Bacteroidota</taxon>
        <taxon>Sphingobacteriia</taxon>
        <taxon>Sphingobacteriales</taxon>
        <taxon>Sphingobacteriaceae</taxon>
        <taxon>Pedobacter</taxon>
    </lineage>
</organism>
<protein>
    <submittedName>
        <fullName evidence="4">Ferric-dicitrate binding protein FerR (Iron transport regulator)</fullName>
    </submittedName>
</protein>
<dbReference type="Gene3D" id="3.55.50.30">
    <property type="match status" value="1"/>
</dbReference>
<evidence type="ECO:0000256" key="1">
    <source>
        <dbReference type="SAM" id="Phobius"/>
    </source>
</evidence>
<evidence type="ECO:0000259" key="2">
    <source>
        <dbReference type="Pfam" id="PF04773"/>
    </source>
</evidence>
<dbReference type="Gene3D" id="2.60.120.1440">
    <property type="match status" value="1"/>
</dbReference>
<dbReference type="RefSeq" id="WP_183866043.1">
    <property type="nucleotide sequence ID" value="NZ_JACHCF010000002.1"/>
</dbReference>
<dbReference type="EMBL" id="JACHCF010000002">
    <property type="protein sequence ID" value="MBB5619984.1"/>
    <property type="molecule type" value="Genomic_DNA"/>
</dbReference>
<feature type="domain" description="FecR protein" evidence="2">
    <location>
        <begin position="132"/>
        <end position="222"/>
    </location>
</feature>
<reference evidence="4 5" key="1">
    <citation type="submission" date="2020-08" db="EMBL/GenBank/DDBJ databases">
        <title>Genomic Encyclopedia of Type Strains, Phase IV (KMG-V): Genome sequencing to study the core and pangenomes of soil and plant-associated prokaryotes.</title>
        <authorList>
            <person name="Whitman W."/>
        </authorList>
    </citation>
    <scope>NUCLEOTIDE SEQUENCE [LARGE SCALE GENOMIC DNA]</scope>
    <source>
        <strain evidence="4 5">MP7CTX6</strain>
    </source>
</reference>
<dbReference type="Pfam" id="PF04773">
    <property type="entry name" value="FecR"/>
    <property type="match status" value="1"/>
</dbReference>
<gene>
    <name evidence="4" type="ORF">HDE69_001022</name>
</gene>
<feature type="transmembrane region" description="Helical" evidence="1">
    <location>
        <begin position="91"/>
        <end position="111"/>
    </location>
</feature>
<dbReference type="GO" id="GO:0016989">
    <property type="term" value="F:sigma factor antagonist activity"/>
    <property type="evidence" value="ECO:0007669"/>
    <property type="project" value="TreeGrafter"/>
</dbReference>
<evidence type="ECO:0000313" key="5">
    <source>
        <dbReference type="Proteomes" id="UP000537718"/>
    </source>
</evidence>
<keyword evidence="1" id="KW-0812">Transmembrane</keyword>
<dbReference type="InterPro" id="IPR006860">
    <property type="entry name" value="FecR"/>
</dbReference>
<dbReference type="AlphaFoldDB" id="A0A7W8YQN2"/>
<dbReference type="PANTHER" id="PTHR30273:SF2">
    <property type="entry name" value="PROTEIN FECR"/>
    <property type="match status" value="1"/>
</dbReference>
<accession>A0A7W8YQN2</accession>
<dbReference type="PIRSF" id="PIRSF018266">
    <property type="entry name" value="FecR"/>
    <property type="match status" value="1"/>
</dbReference>
<sequence>MTDQKFTELLSEKLSGEISADDDQGFMEMLAANEDYRREYESLSAYFQRKEQPYENIDIVFQQIKERINVVGSNPKPIFTPAPVKRSFQQWYRIAAIFIFGLCTFFAYQFFKAKDAANLPATMAWKKSYTPGRQTSTVLLADGSKVTLNAASEIKYPASFNGQTREVYLTGEAFFDVAKDHQHPFIVHTKNISIKVLGTAFDVRSYPDESATETTLLRGKVEITLNKRPEKHILLSPAEKFTLKHAAESGAGSLNEDIYSITPMTYYKDDKDAILETSWMNNKLLFRNETFSLLSLRLSRWYGVDFVFKSDKLKDYKFTGEFEKENLAEALKALQFIAPFEYKIEGKTIYLYPVK</sequence>
<evidence type="ECO:0000313" key="4">
    <source>
        <dbReference type="EMBL" id="MBB5619984.1"/>
    </source>
</evidence>
<feature type="domain" description="Protein FecR C-terminal" evidence="3">
    <location>
        <begin position="283"/>
        <end position="351"/>
    </location>
</feature>
<dbReference type="PANTHER" id="PTHR30273">
    <property type="entry name" value="PERIPLASMIC SIGNAL SENSOR AND SIGMA FACTOR ACTIVATOR FECR-RELATED"/>
    <property type="match status" value="1"/>
</dbReference>
<dbReference type="InterPro" id="IPR012373">
    <property type="entry name" value="Ferrdict_sens_TM"/>
</dbReference>
<evidence type="ECO:0000259" key="3">
    <source>
        <dbReference type="Pfam" id="PF16344"/>
    </source>
</evidence>
<name>A0A7W8YQN2_9SPHI</name>
<dbReference type="FunFam" id="2.60.120.1440:FF:000001">
    <property type="entry name" value="Putative anti-sigma factor"/>
    <property type="match status" value="1"/>
</dbReference>
<dbReference type="InterPro" id="IPR032508">
    <property type="entry name" value="FecR_C"/>
</dbReference>